<protein>
    <submittedName>
        <fullName evidence="1">Uncharacterized protein</fullName>
    </submittedName>
</protein>
<keyword evidence="2" id="KW-1185">Reference proteome</keyword>
<dbReference type="Proteomes" id="UP000317977">
    <property type="component" value="Unassembled WGS sequence"/>
</dbReference>
<accession>A0A5C6EKM0</accession>
<dbReference type="AlphaFoldDB" id="A0A5C6EKM0"/>
<comment type="caution">
    <text evidence="1">The sequence shown here is derived from an EMBL/GenBank/DDBJ whole genome shotgun (WGS) entry which is preliminary data.</text>
</comment>
<dbReference type="EMBL" id="SJPX01000004">
    <property type="protein sequence ID" value="TWU49672.1"/>
    <property type="molecule type" value="Genomic_DNA"/>
</dbReference>
<organism evidence="1 2">
    <name type="scientific">Rubripirellula reticaptiva</name>
    <dbReference type="NCBI Taxonomy" id="2528013"/>
    <lineage>
        <taxon>Bacteria</taxon>
        <taxon>Pseudomonadati</taxon>
        <taxon>Planctomycetota</taxon>
        <taxon>Planctomycetia</taxon>
        <taxon>Pirellulales</taxon>
        <taxon>Pirellulaceae</taxon>
        <taxon>Rubripirellula</taxon>
    </lineage>
</organism>
<dbReference type="RefSeq" id="WP_146535888.1">
    <property type="nucleotide sequence ID" value="NZ_SJPX01000004.1"/>
</dbReference>
<gene>
    <name evidence="1" type="ORF">Poly59_42940</name>
</gene>
<sequence>MTTASTQFTVLARRRFFQAAALASVGAVSLVQTGCLGLASNLMHAVGMDMIPAEYEGFEGSTVAIITLTDSSQYSNDVAARDLSRRVGEVFMKKVKKCQLVREDLVEQWRDEHGMDSVDYQAIGKGVEAEKVLVIDMHDLRLRDGATLYRGRADVSLRVFDVETGNLVYSKSMDEYMYPTSTGQHTSETTETRFRKLYLSMLANEIGRSFHPYDLNERIAIDSKIASQ</sequence>
<name>A0A5C6EKM0_9BACT</name>
<proteinExistence type="predicted"/>
<dbReference type="OrthoDB" id="259392at2"/>
<reference evidence="1 2" key="1">
    <citation type="submission" date="2019-02" db="EMBL/GenBank/DDBJ databases">
        <title>Deep-cultivation of Planctomycetes and their phenomic and genomic characterization uncovers novel biology.</title>
        <authorList>
            <person name="Wiegand S."/>
            <person name="Jogler M."/>
            <person name="Boedeker C."/>
            <person name="Pinto D."/>
            <person name="Vollmers J."/>
            <person name="Rivas-Marin E."/>
            <person name="Kohn T."/>
            <person name="Peeters S.H."/>
            <person name="Heuer A."/>
            <person name="Rast P."/>
            <person name="Oberbeckmann S."/>
            <person name="Bunk B."/>
            <person name="Jeske O."/>
            <person name="Meyerdierks A."/>
            <person name="Storesund J.E."/>
            <person name="Kallscheuer N."/>
            <person name="Luecker S."/>
            <person name="Lage O.M."/>
            <person name="Pohl T."/>
            <person name="Merkel B.J."/>
            <person name="Hornburger P."/>
            <person name="Mueller R.-W."/>
            <person name="Bruemmer F."/>
            <person name="Labrenz M."/>
            <person name="Spormann A.M."/>
            <person name="Op Den Camp H."/>
            <person name="Overmann J."/>
            <person name="Amann R."/>
            <person name="Jetten M.S.M."/>
            <person name="Mascher T."/>
            <person name="Medema M.H."/>
            <person name="Devos D.P."/>
            <person name="Kaster A.-K."/>
            <person name="Ovreas L."/>
            <person name="Rohde M."/>
            <person name="Galperin M.Y."/>
            <person name="Jogler C."/>
        </authorList>
    </citation>
    <scope>NUCLEOTIDE SEQUENCE [LARGE SCALE GENOMIC DNA]</scope>
    <source>
        <strain evidence="1 2">Poly59</strain>
    </source>
</reference>
<evidence type="ECO:0000313" key="2">
    <source>
        <dbReference type="Proteomes" id="UP000317977"/>
    </source>
</evidence>
<evidence type="ECO:0000313" key="1">
    <source>
        <dbReference type="EMBL" id="TWU49672.1"/>
    </source>
</evidence>